<evidence type="ECO:0000313" key="7">
    <source>
        <dbReference type="Proteomes" id="UP000313231"/>
    </source>
</evidence>
<dbReference type="GO" id="GO:0000976">
    <property type="term" value="F:transcription cis-regulatory region binding"/>
    <property type="evidence" value="ECO:0007669"/>
    <property type="project" value="TreeGrafter"/>
</dbReference>
<evidence type="ECO:0000259" key="5">
    <source>
        <dbReference type="PROSITE" id="PS50977"/>
    </source>
</evidence>
<dbReference type="RefSeq" id="WP_139624633.1">
    <property type="nucleotide sequence ID" value="NZ_VDMP01000027.1"/>
</dbReference>
<organism evidence="6 7">
    <name type="scientific">Nocardioides albidus</name>
    <dbReference type="NCBI Taxonomy" id="1517589"/>
    <lineage>
        <taxon>Bacteria</taxon>
        <taxon>Bacillati</taxon>
        <taxon>Actinomycetota</taxon>
        <taxon>Actinomycetes</taxon>
        <taxon>Propionibacteriales</taxon>
        <taxon>Nocardioidaceae</taxon>
        <taxon>Nocardioides</taxon>
    </lineage>
</organism>
<comment type="caution">
    <text evidence="6">The sequence shown here is derived from an EMBL/GenBank/DDBJ whole genome shotgun (WGS) entry which is preliminary data.</text>
</comment>
<dbReference type="AlphaFoldDB" id="A0A5C4VKT8"/>
<dbReference type="PROSITE" id="PS50977">
    <property type="entry name" value="HTH_TETR_2"/>
    <property type="match status" value="1"/>
</dbReference>
<accession>A0A5C4VKT8</accession>
<dbReference type="InterPro" id="IPR050109">
    <property type="entry name" value="HTH-type_TetR-like_transc_reg"/>
</dbReference>
<sequence length="195" mass="20843">MSSQVFETPRQGLNPRRAETVERLLAAGLEELRAVGHEALTVRTVAQRAGVSPATAYTYLASKNHLFAELFWRHLSSAEAGHGVGSTPIERLQATMRALTARIVEEPELAAAVTPALLGTDPDVARLRLRIGAEFLARFEAALAEPGRPADPAVLEVLVLTLSGALLQAGMGLMTYDEIAERLASAAEVILRGNP</sequence>
<evidence type="ECO:0000256" key="2">
    <source>
        <dbReference type="ARBA" id="ARBA00023125"/>
    </source>
</evidence>
<evidence type="ECO:0000256" key="4">
    <source>
        <dbReference type="PROSITE-ProRule" id="PRU00335"/>
    </source>
</evidence>
<evidence type="ECO:0000256" key="1">
    <source>
        <dbReference type="ARBA" id="ARBA00023015"/>
    </source>
</evidence>
<dbReference type="PANTHER" id="PTHR30055">
    <property type="entry name" value="HTH-TYPE TRANSCRIPTIONAL REGULATOR RUTR"/>
    <property type="match status" value="1"/>
</dbReference>
<dbReference type="OrthoDB" id="3476820at2"/>
<keyword evidence="3" id="KW-0804">Transcription</keyword>
<name>A0A5C4VKT8_9ACTN</name>
<evidence type="ECO:0000256" key="3">
    <source>
        <dbReference type="ARBA" id="ARBA00023163"/>
    </source>
</evidence>
<dbReference type="Proteomes" id="UP000313231">
    <property type="component" value="Unassembled WGS sequence"/>
</dbReference>
<dbReference type="Gene3D" id="1.10.357.10">
    <property type="entry name" value="Tetracycline Repressor, domain 2"/>
    <property type="match status" value="1"/>
</dbReference>
<protein>
    <submittedName>
        <fullName evidence="6">TetR/AcrR family transcriptional regulator</fullName>
    </submittedName>
</protein>
<dbReference type="PANTHER" id="PTHR30055:SF234">
    <property type="entry name" value="HTH-TYPE TRANSCRIPTIONAL REGULATOR BETI"/>
    <property type="match status" value="1"/>
</dbReference>
<dbReference type="InterPro" id="IPR009057">
    <property type="entry name" value="Homeodomain-like_sf"/>
</dbReference>
<dbReference type="Pfam" id="PF00440">
    <property type="entry name" value="TetR_N"/>
    <property type="match status" value="1"/>
</dbReference>
<dbReference type="SUPFAM" id="SSF46689">
    <property type="entry name" value="Homeodomain-like"/>
    <property type="match status" value="1"/>
</dbReference>
<dbReference type="GO" id="GO:0003700">
    <property type="term" value="F:DNA-binding transcription factor activity"/>
    <property type="evidence" value="ECO:0007669"/>
    <property type="project" value="TreeGrafter"/>
</dbReference>
<evidence type="ECO:0000313" key="6">
    <source>
        <dbReference type="EMBL" id="TNM36448.1"/>
    </source>
</evidence>
<keyword evidence="2 4" id="KW-0238">DNA-binding</keyword>
<dbReference type="EMBL" id="VDMP01000027">
    <property type="protein sequence ID" value="TNM36448.1"/>
    <property type="molecule type" value="Genomic_DNA"/>
</dbReference>
<keyword evidence="1" id="KW-0805">Transcription regulation</keyword>
<gene>
    <name evidence="6" type="ORF">FHP29_20125</name>
</gene>
<keyword evidence="7" id="KW-1185">Reference proteome</keyword>
<dbReference type="InterPro" id="IPR001647">
    <property type="entry name" value="HTH_TetR"/>
</dbReference>
<feature type="domain" description="HTH tetR-type" evidence="5">
    <location>
        <begin position="18"/>
        <end position="78"/>
    </location>
</feature>
<reference evidence="6 7" key="1">
    <citation type="journal article" date="2016" name="Int. J. Syst. Evol. Microbiol.">
        <title>Nocardioides albidus sp. nov., an actinobacterium isolated from garden soil.</title>
        <authorList>
            <person name="Singh H."/>
            <person name="Du J."/>
            <person name="Trinh H."/>
            <person name="Won K."/>
            <person name="Yang J.E."/>
            <person name="Yin C."/>
            <person name="Kook M."/>
            <person name="Yi T.H."/>
        </authorList>
    </citation>
    <scope>NUCLEOTIDE SEQUENCE [LARGE SCALE GENOMIC DNA]</scope>
    <source>
        <strain evidence="6 7">CCTCC AB 2015297</strain>
    </source>
</reference>
<feature type="DNA-binding region" description="H-T-H motif" evidence="4">
    <location>
        <begin position="41"/>
        <end position="60"/>
    </location>
</feature>
<proteinExistence type="predicted"/>